<evidence type="ECO:0008006" key="4">
    <source>
        <dbReference type="Google" id="ProtNLM"/>
    </source>
</evidence>
<protein>
    <recommendedName>
        <fullName evidence="4">F-box domain-containing protein</fullName>
    </recommendedName>
</protein>
<dbReference type="AlphaFoldDB" id="A0A2Z6S985"/>
<sequence>MVQSLPALPFDCIYNILKELQHIHKSSLFNWLFLNRLWCEQTVPFVWKNPLLISHKCSFKNRVSFIRTLLLFFDHVELSKLKELNIDLKHIIQENQRPLFNYVEYFEEIPFLSGCIRSWLFEYFNLDEKNQSGIPAGFFEHKIQPIESLIKHMILRRSKRLKTICPIQNEIYVEIFDKEFFDFNLFRLKNTLQTFKMTIYPKTSNNILILSKSIIDKNIHHLENFIIDFYEKQDFSLSIPLLGNIIKNQTRVKSLELTGQLYNKHLEYIPIFLSLNSHQNNLILLKFFNIKFTNISLNILMKCVTLKELLISGCDGISLENIKLFSNALFKLNDLSIFNQSNLSFNITTSIIKFLGNPLKCLLLDQLTNDISKSLLYYASNLSTLFLYDDDLLYDISLIFDFLKSSRLENLHIIHQNYNYSINYNIIKSLSKSLPSTLKLFEFYFYYLSSENFKDLFDLCNTPLLKSLILICFNSTFYTNYNLEAIVNYIKFKNNNLKYLEICSPKFRDWEIDELYLLEILWKIGVEVQIKDL</sequence>
<evidence type="ECO:0000313" key="3">
    <source>
        <dbReference type="Proteomes" id="UP000247702"/>
    </source>
</evidence>
<gene>
    <name evidence="2" type="ORF">RCL2_001009200</name>
    <name evidence="1" type="ORF">RclHR1_06580002</name>
</gene>
<evidence type="ECO:0000313" key="2">
    <source>
        <dbReference type="EMBL" id="GES82913.1"/>
    </source>
</evidence>
<evidence type="ECO:0000313" key="1">
    <source>
        <dbReference type="EMBL" id="GBC06030.1"/>
    </source>
</evidence>
<dbReference type="Proteomes" id="UP000247702">
    <property type="component" value="Unassembled WGS sequence"/>
</dbReference>
<reference evidence="2" key="2">
    <citation type="submission" date="2019-10" db="EMBL/GenBank/DDBJ databases">
        <title>Conservation and host-specific expression of non-tandemly repeated heterogenous ribosome RNA gene in arbuscular mycorrhizal fungi.</title>
        <authorList>
            <person name="Maeda T."/>
            <person name="Kobayashi Y."/>
            <person name="Nakagawa T."/>
            <person name="Ezawa T."/>
            <person name="Yamaguchi K."/>
            <person name="Bino T."/>
            <person name="Nishimoto Y."/>
            <person name="Shigenobu S."/>
            <person name="Kawaguchi M."/>
        </authorList>
    </citation>
    <scope>NUCLEOTIDE SEQUENCE</scope>
    <source>
        <strain evidence="2">HR1</strain>
    </source>
</reference>
<organism evidence="1 3">
    <name type="scientific">Rhizophagus clarus</name>
    <dbReference type="NCBI Taxonomy" id="94130"/>
    <lineage>
        <taxon>Eukaryota</taxon>
        <taxon>Fungi</taxon>
        <taxon>Fungi incertae sedis</taxon>
        <taxon>Mucoromycota</taxon>
        <taxon>Glomeromycotina</taxon>
        <taxon>Glomeromycetes</taxon>
        <taxon>Glomerales</taxon>
        <taxon>Glomeraceae</taxon>
        <taxon>Rhizophagus</taxon>
    </lineage>
</organism>
<reference evidence="1 3" key="1">
    <citation type="submission" date="2017-11" db="EMBL/GenBank/DDBJ databases">
        <title>The genome of Rhizophagus clarus HR1 reveals common genetic basis of auxotrophy among arbuscular mycorrhizal fungi.</title>
        <authorList>
            <person name="Kobayashi Y."/>
        </authorList>
    </citation>
    <scope>NUCLEOTIDE SEQUENCE [LARGE SCALE GENOMIC DNA]</scope>
    <source>
        <strain evidence="1 3">HR1</strain>
    </source>
</reference>
<dbReference type="EMBL" id="BEXD01004046">
    <property type="protein sequence ID" value="GBC06030.1"/>
    <property type="molecule type" value="Genomic_DNA"/>
</dbReference>
<dbReference type="STRING" id="94130.A0A2Z6S985"/>
<dbReference type="OrthoDB" id="2350194at2759"/>
<dbReference type="EMBL" id="BLAL01000065">
    <property type="protein sequence ID" value="GES82913.1"/>
    <property type="molecule type" value="Genomic_DNA"/>
</dbReference>
<accession>A0A2Z6S985</accession>
<name>A0A2Z6S985_9GLOM</name>
<comment type="caution">
    <text evidence="1">The sequence shown here is derived from an EMBL/GenBank/DDBJ whole genome shotgun (WGS) entry which is preliminary data.</text>
</comment>
<proteinExistence type="predicted"/>
<keyword evidence="3" id="KW-1185">Reference proteome</keyword>
<dbReference type="Proteomes" id="UP000615446">
    <property type="component" value="Unassembled WGS sequence"/>
</dbReference>